<keyword evidence="1" id="KW-0812">Transmembrane</keyword>
<accession>A0A831QJY6</accession>
<dbReference type="Proteomes" id="UP000886191">
    <property type="component" value="Unassembled WGS sequence"/>
</dbReference>
<dbReference type="InterPro" id="IPR047690">
    <property type="entry name" value="IPExxxVDY_fam"/>
</dbReference>
<organism evidence="2">
    <name type="scientific">Pricia antarctica</name>
    <dbReference type="NCBI Taxonomy" id="641691"/>
    <lineage>
        <taxon>Bacteria</taxon>
        <taxon>Pseudomonadati</taxon>
        <taxon>Bacteroidota</taxon>
        <taxon>Flavobacteriia</taxon>
        <taxon>Flavobacteriales</taxon>
        <taxon>Flavobacteriaceae</taxon>
        <taxon>Pricia</taxon>
    </lineage>
</organism>
<keyword evidence="1" id="KW-1133">Transmembrane helix</keyword>
<dbReference type="AlphaFoldDB" id="A0A831QJY6"/>
<proteinExistence type="predicted"/>
<evidence type="ECO:0000313" key="2">
    <source>
        <dbReference type="EMBL" id="HEA20049.1"/>
    </source>
</evidence>
<sequence>MAAVHKLTSDLYEDYFALIAMHSSLEDYGLAYTLNLYLKSNFKRRWKDLEISDNVTVPIFEWKDDINERYWTFFTNKGRGMKTMIETGLFKEDTFPEYHMIAEHREVDYFLKIEQEGSESHRQAEIERTISKLFAIPKIITAYTVDIQKLKSRNNLIF</sequence>
<name>A0A831QJY6_9FLAO</name>
<comment type="caution">
    <text evidence="2">The sequence shown here is derived from an EMBL/GenBank/DDBJ whole genome shotgun (WGS) entry which is preliminary data.</text>
</comment>
<feature type="transmembrane region" description="Helical" evidence="1">
    <location>
        <begin position="15"/>
        <end position="38"/>
    </location>
</feature>
<keyword evidence="1" id="KW-0472">Membrane</keyword>
<evidence type="ECO:0000256" key="1">
    <source>
        <dbReference type="SAM" id="Phobius"/>
    </source>
</evidence>
<gene>
    <name evidence="2" type="ORF">ENH87_03945</name>
</gene>
<dbReference type="EMBL" id="DRGL01000019">
    <property type="protein sequence ID" value="HEA20049.1"/>
    <property type="molecule type" value="Genomic_DNA"/>
</dbReference>
<protein>
    <submittedName>
        <fullName evidence="2">IPExxxVDY family protein</fullName>
    </submittedName>
</protein>
<reference evidence="2" key="1">
    <citation type="journal article" date="2020" name="mSystems">
        <title>Genome- and Community-Level Interaction Insights into Carbon Utilization and Element Cycling Functions of Hydrothermarchaeota in Hydrothermal Sediment.</title>
        <authorList>
            <person name="Zhou Z."/>
            <person name="Liu Y."/>
            <person name="Xu W."/>
            <person name="Pan J."/>
            <person name="Luo Z.H."/>
            <person name="Li M."/>
        </authorList>
    </citation>
    <scope>NUCLEOTIDE SEQUENCE [LARGE SCALE GENOMIC DNA]</scope>
    <source>
        <strain evidence="2">HyVt-345</strain>
    </source>
</reference>
<dbReference type="NCBIfam" id="NF033205">
    <property type="entry name" value="IPExxxVDY"/>
    <property type="match status" value="1"/>
</dbReference>